<protein>
    <submittedName>
        <fullName evidence="1">DNA-binding protein</fullName>
    </submittedName>
</protein>
<proteinExistence type="predicted"/>
<dbReference type="InterPro" id="IPR012349">
    <property type="entry name" value="Split_barrel_FMN-bd"/>
</dbReference>
<organism evidence="1">
    <name type="scientific">uncultured Nocardioidaceae bacterium</name>
    <dbReference type="NCBI Taxonomy" id="253824"/>
    <lineage>
        <taxon>Bacteria</taxon>
        <taxon>Bacillati</taxon>
        <taxon>Actinomycetota</taxon>
        <taxon>Actinomycetes</taxon>
        <taxon>Propionibacteriales</taxon>
        <taxon>Nocardioidaceae</taxon>
        <taxon>environmental samples</taxon>
    </lineage>
</organism>
<dbReference type="InterPro" id="IPR024747">
    <property type="entry name" value="Pyridox_Oxase-rel"/>
</dbReference>
<gene>
    <name evidence="1" type="ORF">AVDCRST_MAG47-2519</name>
</gene>
<evidence type="ECO:0000313" key="1">
    <source>
        <dbReference type="EMBL" id="CAA9385589.1"/>
    </source>
</evidence>
<name>A0A6J4NIM1_9ACTN</name>
<dbReference type="AlphaFoldDB" id="A0A6J4NIM1"/>
<sequence>MPDSHELDPQECERLLRAGVVGRVALSTPEGPHIIPVNYAVVDDTIVIRTSSYSVLGTHGRDAMLAFEVDHIDHDRQVGWSVVARGRGWAEVDPGELARIREGCQSRPWAAGNRNLHLRIRWESLTGRTLGQDWTRDNESPVRRTLSGI</sequence>
<dbReference type="Gene3D" id="2.30.110.10">
    <property type="entry name" value="Electron Transport, Fmn-binding Protein, Chain A"/>
    <property type="match status" value="1"/>
</dbReference>
<accession>A0A6J4NIM1</accession>
<dbReference type="GO" id="GO:0003677">
    <property type="term" value="F:DNA binding"/>
    <property type="evidence" value="ECO:0007669"/>
    <property type="project" value="UniProtKB-KW"/>
</dbReference>
<reference evidence="1" key="1">
    <citation type="submission" date="2020-02" db="EMBL/GenBank/DDBJ databases">
        <authorList>
            <person name="Meier V. D."/>
        </authorList>
    </citation>
    <scope>NUCLEOTIDE SEQUENCE</scope>
    <source>
        <strain evidence="1">AVDCRST_MAG47</strain>
    </source>
</reference>
<dbReference type="SUPFAM" id="SSF50475">
    <property type="entry name" value="FMN-binding split barrel"/>
    <property type="match status" value="1"/>
</dbReference>
<dbReference type="Pfam" id="PF12900">
    <property type="entry name" value="Pyridox_ox_2"/>
    <property type="match status" value="1"/>
</dbReference>
<dbReference type="EMBL" id="CADCUK010000162">
    <property type="protein sequence ID" value="CAA9385589.1"/>
    <property type="molecule type" value="Genomic_DNA"/>
</dbReference>
<keyword evidence="1" id="KW-0238">DNA-binding</keyword>